<evidence type="ECO:0000256" key="1">
    <source>
        <dbReference type="SAM" id="MobiDB-lite"/>
    </source>
</evidence>
<evidence type="ECO:0000313" key="4">
    <source>
        <dbReference type="Proteomes" id="UP001501752"/>
    </source>
</evidence>
<keyword evidence="2" id="KW-0812">Transmembrane</keyword>
<feature type="compositionally biased region" description="Low complexity" evidence="1">
    <location>
        <begin position="1"/>
        <end position="20"/>
    </location>
</feature>
<evidence type="ECO:0000256" key="2">
    <source>
        <dbReference type="SAM" id="Phobius"/>
    </source>
</evidence>
<gene>
    <name evidence="3" type="ORF">GCM10023235_72890</name>
</gene>
<reference evidence="4" key="1">
    <citation type="journal article" date="2019" name="Int. J. Syst. Evol. Microbiol.">
        <title>The Global Catalogue of Microorganisms (GCM) 10K type strain sequencing project: providing services to taxonomists for standard genome sequencing and annotation.</title>
        <authorList>
            <consortium name="The Broad Institute Genomics Platform"/>
            <consortium name="The Broad Institute Genome Sequencing Center for Infectious Disease"/>
            <person name="Wu L."/>
            <person name="Ma J."/>
        </authorList>
    </citation>
    <scope>NUCLEOTIDE SEQUENCE [LARGE SCALE GENOMIC DNA]</scope>
    <source>
        <strain evidence="4">JCM 13006</strain>
    </source>
</reference>
<evidence type="ECO:0008006" key="5">
    <source>
        <dbReference type="Google" id="ProtNLM"/>
    </source>
</evidence>
<dbReference type="Proteomes" id="UP001501752">
    <property type="component" value="Unassembled WGS sequence"/>
</dbReference>
<keyword evidence="2" id="KW-1133">Transmembrane helix</keyword>
<feature type="region of interest" description="Disordered" evidence="1">
    <location>
        <begin position="175"/>
        <end position="194"/>
    </location>
</feature>
<dbReference type="RefSeq" id="WP_345701197.1">
    <property type="nucleotide sequence ID" value="NZ_BAABIS010000001.1"/>
</dbReference>
<keyword evidence="2" id="KW-0472">Membrane</keyword>
<keyword evidence="4" id="KW-1185">Reference proteome</keyword>
<comment type="caution">
    <text evidence="3">The sequence shown here is derived from an EMBL/GenBank/DDBJ whole genome shotgun (WGS) entry which is preliminary data.</text>
</comment>
<accession>A0ABP9ELS9</accession>
<name>A0ABP9ELS9_9ACTN</name>
<dbReference type="EMBL" id="BAABIS010000001">
    <property type="protein sequence ID" value="GAA4881840.1"/>
    <property type="molecule type" value="Genomic_DNA"/>
</dbReference>
<proteinExistence type="predicted"/>
<organism evidence="3 4">
    <name type="scientific">Kitasatospora terrestris</name>
    <dbReference type="NCBI Taxonomy" id="258051"/>
    <lineage>
        <taxon>Bacteria</taxon>
        <taxon>Bacillati</taxon>
        <taxon>Actinomycetota</taxon>
        <taxon>Actinomycetes</taxon>
        <taxon>Kitasatosporales</taxon>
        <taxon>Streptomycetaceae</taxon>
        <taxon>Kitasatospora</taxon>
    </lineage>
</organism>
<sequence>MSTTPTGPEGTTPPGLTLGPVRKPEAGPAVPPQLTAAEAADQTVRLGGTPEPVADHTVQLGGKPADVESTVRLGGSDPESTVRLGGKPVPVADHTVQLGGKPADVESTVRLGGGDPEATVKLGDPAATVKLPPAGSVDASEAGTVRLDPGAVAAGVAAAAGFESATHLDPEVWTTPVAESEPEPAPTSGPAAAAEEELHRFGPGVPPLAAAAWHGTDTPAEPVEPKRRRGRWLILPLVLLLGVLGYLGWDRYGKPVTVSAVEVRTDAAGPACDGTAVITGTVETDGGQGVVEYRWVRSDGTDSGTLRQQVSAGRHRTDVVLRWTFQGKGEMQATATLEVLSPSNRSAATTFTYTCR</sequence>
<feature type="region of interest" description="Disordered" evidence="1">
    <location>
        <begin position="1"/>
        <end position="108"/>
    </location>
</feature>
<feature type="region of interest" description="Disordered" evidence="1">
    <location>
        <begin position="201"/>
        <end position="224"/>
    </location>
</feature>
<feature type="transmembrane region" description="Helical" evidence="2">
    <location>
        <begin position="232"/>
        <end position="249"/>
    </location>
</feature>
<protein>
    <recommendedName>
        <fullName evidence="5">Ig-like domain-containing protein</fullName>
    </recommendedName>
</protein>
<evidence type="ECO:0000313" key="3">
    <source>
        <dbReference type="EMBL" id="GAA4881840.1"/>
    </source>
</evidence>